<keyword evidence="3" id="KW-1185">Reference proteome</keyword>
<evidence type="ECO:0000313" key="2">
    <source>
        <dbReference type="EMBL" id="VVC98882.1"/>
    </source>
</evidence>
<gene>
    <name evidence="2" type="ORF">LSINAPIS_LOCUS9884</name>
</gene>
<feature type="chain" id="PRO_5023039653" evidence="1">
    <location>
        <begin position="18"/>
        <end position="272"/>
    </location>
</feature>
<sequence>MKTWIFLLWVFVSKTSGQSPPMTFHLNDSEISPEASLALQGETSGQYDMNDVLKITRRWYTKPYNNYPYDNKGLRAEICFTMATTYKNARTDIQQYFKIRALYIENLELEIGYLCHEIIFHYQIVVELFNIIDKRFDNGKLEHRNFAPTSLMYYFYINIVEECKVIIHLCNMLHEVKRKYNLNPLSKVDNIFHNDQVESSQAPYDPMPALNAQDAHEKFLQRQLKEQKKRERERKKQRKQFMKFGVTTPAHFLTTKKSDFPLHYGWSIEQWR</sequence>
<dbReference type="EMBL" id="FZQP02003856">
    <property type="protein sequence ID" value="VVC98882.1"/>
    <property type="molecule type" value="Genomic_DNA"/>
</dbReference>
<dbReference type="OrthoDB" id="7474598at2759"/>
<name>A0A5E4QLH2_9NEOP</name>
<evidence type="ECO:0000256" key="1">
    <source>
        <dbReference type="SAM" id="SignalP"/>
    </source>
</evidence>
<protein>
    <submittedName>
        <fullName evidence="2">Uncharacterized protein</fullName>
    </submittedName>
</protein>
<evidence type="ECO:0000313" key="3">
    <source>
        <dbReference type="Proteomes" id="UP000324832"/>
    </source>
</evidence>
<proteinExistence type="predicted"/>
<keyword evidence="1" id="KW-0732">Signal</keyword>
<organism evidence="2 3">
    <name type="scientific">Leptidea sinapis</name>
    <dbReference type="NCBI Taxonomy" id="189913"/>
    <lineage>
        <taxon>Eukaryota</taxon>
        <taxon>Metazoa</taxon>
        <taxon>Ecdysozoa</taxon>
        <taxon>Arthropoda</taxon>
        <taxon>Hexapoda</taxon>
        <taxon>Insecta</taxon>
        <taxon>Pterygota</taxon>
        <taxon>Neoptera</taxon>
        <taxon>Endopterygota</taxon>
        <taxon>Lepidoptera</taxon>
        <taxon>Glossata</taxon>
        <taxon>Ditrysia</taxon>
        <taxon>Papilionoidea</taxon>
        <taxon>Pieridae</taxon>
        <taxon>Dismorphiinae</taxon>
        <taxon>Leptidea</taxon>
    </lineage>
</organism>
<dbReference type="Proteomes" id="UP000324832">
    <property type="component" value="Unassembled WGS sequence"/>
</dbReference>
<reference evidence="2 3" key="1">
    <citation type="submission" date="2017-07" db="EMBL/GenBank/DDBJ databases">
        <authorList>
            <person name="Talla V."/>
            <person name="Backstrom N."/>
        </authorList>
    </citation>
    <scope>NUCLEOTIDE SEQUENCE [LARGE SCALE GENOMIC DNA]</scope>
</reference>
<feature type="signal peptide" evidence="1">
    <location>
        <begin position="1"/>
        <end position="17"/>
    </location>
</feature>
<accession>A0A5E4QLH2</accession>
<dbReference type="AlphaFoldDB" id="A0A5E4QLH2"/>